<comment type="catalytic activity">
    <reaction evidence="7">
        <text>L-methionyl-[protein] + [thioredoxin]-disulfide + H2O = L-methionyl-(R)-S-oxide-[protein] + [thioredoxin]-dithiol</text>
        <dbReference type="Rhea" id="RHEA:24164"/>
        <dbReference type="Rhea" id="RHEA-COMP:10698"/>
        <dbReference type="Rhea" id="RHEA-COMP:10700"/>
        <dbReference type="Rhea" id="RHEA-COMP:12313"/>
        <dbReference type="Rhea" id="RHEA-COMP:12314"/>
        <dbReference type="ChEBI" id="CHEBI:15377"/>
        <dbReference type="ChEBI" id="CHEBI:16044"/>
        <dbReference type="ChEBI" id="CHEBI:29950"/>
        <dbReference type="ChEBI" id="CHEBI:45764"/>
        <dbReference type="ChEBI" id="CHEBI:50058"/>
        <dbReference type="EC" id="1.8.4.12"/>
    </reaction>
</comment>
<dbReference type="InterPro" id="IPR011057">
    <property type="entry name" value="Mss4-like_sf"/>
</dbReference>
<protein>
    <recommendedName>
        <fullName evidence="3">peptide-methionine (R)-S-oxide reductase</fullName>
        <ecNumber evidence="3">1.8.4.12</ecNumber>
    </recommendedName>
</protein>
<dbReference type="PANTHER" id="PTHR10173">
    <property type="entry name" value="METHIONINE SULFOXIDE REDUCTASE"/>
    <property type="match status" value="1"/>
</dbReference>
<name>A0A7W6WLW1_9PROT</name>
<dbReference type="InterPro" id="IPR002579">
    <property type="entry name" value="Met_Sox_Rdtase_MsrB_dom"/>
</dbReference>
<dbReference type="GO" id="GO:0030091">
    <property type="term" value="P:protein repair"/>
    <property type="evidence" value="ECO:0007669"/>
    <property type="project" value="InterPro"/>
</dbReference>
<dbReference type="SUPFAM" id="SSF51316">
    <property type="entry name" value="Mss4-like"/>
    <property type="match status" value="1"/>
</dbReference>
<evidence type="ECO:0000259" key="8">
    <source>
        <dbReference type="PROSITE" id="PS51790"/>
    </source>
</evidence>
<evidence type="ECO:0000256" key="7">
    <source>
        <dbReference type="ARBA" id="ARBA00048488"/>
    </source>
</evidence>
<dbReference type="InterPro" id="IPR028427">
    <property type="entry name" value="Met_Sox_Rdtase_MsrB"/>
</dbReference>
<evidence type="ECO:0000313" key="10">
    <source>
        <dbReference type="Proteomes" id="UP000555728"/>
    </source>
</evidence>
<dbReference type="GO" id="GO:0046872">
    <property type="term" value="F:metal ion binding"/>
    <property type="evidence" value="ECO:0007669"/>
    <property type="project" value="UniProtKB-KW"/>
</dbReference>
<dbReference type="NCBIfam" id="TIGR00357">
    <property type="entry name" value="peptide-methionine (R)-S-oxide reductase MsrB"/>
    <property type="match status" value="1"/>
</dbReference>
<sequence length="158" mass="16987">MAPRIQQVEAIMAGGILSRALGGGADKTDYPVKKTDAEWKAELAPEQFRVLRQHGTEPPFSHPLNDEKRTGTFRCAGCGAPLFDAATKFDSGTGWPSFFAPLEGAVGTTTDYKLVYPRTEVHCAQCGGHLGHVFDDGPQPTGQRYCMNGVSLAFAPSE</sequence>
<accession>A0A7W6WLW1</accession>
<comment type="cofactor">
    <cofactor evidence="1">
        <name>Zn(2+)</name>
        <dbReference type="ChEBI" id="CHEBI:29105"/>
    </cofactor>
</comment>
<dbReference type="FunFam" id="2.170.150.20:FF:000001">
    <property type="entry name" value="Peptide methionine sulfoxide reductase MsrB"/>
    <property type="match status" value="1"/>
</dbReference>
<evidence type="ECO:0000313" key="9">
    <source>
        <dbReference type="EMBL" id="MBB4287128.1"/>
    </source>
</evidence>
<evidence type="ECO:0000256" key="2">
    <source>
        <dbReference type="ARBA" id="ARBA00007174"/>
    </source>
</evidence>
<dbReference type="PANTHER" id="PTHR10173:SF57">
    <property type="entry name" value="PEPTIDE-METHIONINE (R)-S-OXIDE REDUCTASE"/>
    <property type="match status" value="1"/>
</dbReference>
<comment type="caution">
    <text evidence="9">The sequence shown here is derived from an EMBL/GenBank/DDBJ whole genome shotgun (WGS) entry which is preliminary data.</text>
</comment>
<evidence type="ECO:0000256" key="4">
    <source>
        <dbReference type="ARBA" id="ARBA00022723"/>
    </source>
</evidence>
<keyword evidence="10" id="KW-1185">Reference proteome</keyword>
<dbReference type="Pfam" id="PF01641">
    <property type="entry name" value="SelR"/>
    <property type="match status" value="1"/>
</dbReference>
<dbReference type="RefSeq" id="WP_184436576.1">
    <property type="nucleotide sequence ID" value="NZ_JACIGI010000028.1"/>
</dbReference>
<dbReference type="GO" id="GO:0033743">
    <property type="term" value="F:peptide-methionine (R)-S-oxide reductase activity"/>
    <property type="evidence" value="ECO:0007669"/>
    <property type="project" value="UniProtKB-EC"/>
</dbReference>
<feature type="domain" description="MsrB" evidence="8">
    <location>
        <begin position="36"/>
        <end position="157"/>
    </location>
</feature>
<dbReference type="EC" id="1.8.4.12" evidence="3"/>
<dbReference type="PROSITE" id="PS51790">
    <property type="entry name" value="MSRB"/>
    <property type="match status" value="1"/>
</dbReference>
<dbReference type="AlphaFoldDB" id="A0A7W6WLW1"/>
<keyword evidence="6 9" id="KW-0560">Oxidoreductase</keyword>
<dbReference type="Proteomes" id="UP000555728">
    <property type="component" value="Unassembled WGS sequence"/>
</dbReference>
<evidence type="ECO:0000256" key="6">
    <source>
        <dbReference type="ARBA" id="ARBA00023002"/>
    </source>
</evidence>
<keyword evidence="4" id="KW-0479">Metal-binding</keyword>
<comment type="similarity">
    <text evidence="2">Belongs to the MsrB Met sulfoxide reductase family.</text>
</comment>
<proteinExistence type="inferred from homology"/>
<dbReference type="EMBL" id="JACIGI010000028">
    <property type="protein sequence ID" value="MBB4287128.1"/>
    <property type="molecule type" value="Genomic_DNA"/>
</dbReference>
<organism evidence="9 10">
    <name type="scientific">Roseospira goensis</name>
    <dbReference type="NCBI Taxonomy" id="391922"/>
    <lineage>
        <taxon>Bacteria</taxon>
        <taxon>Pseudomonadati</taxon>
        <taxon>Pseudomonadota</taxon>
        <taxon>Alphaproteobacteria</taxon>
        <taxon>Rhodospirillales</taxon>
        <taxon>Rhodospirillaceae</taxon>
        <taxon>Roseospira</taxon>
    </lineage>
</organism>
<dbReference type="GO" id="GO:0006979">
    <property type="term" value="P:response to oxidative stress"/>
    <property type="evidence" value="ECO:0007669"/>
    <property type="project" value="InterPro"/>
</dbReference>
<evidence type="ECO:0000256" key="1">
    <source>
        <dbReference type="ARBA" id="ARBA00001947"/>
    </source>
</evidence>
<keyword evidence="5" id="KW-0862">Zinc</keyword>
<evidence type="ECO:0000256" key="5">
    <source>
        <dbReference type="ARBA" id="ARBA00022833"/>
    </source>
</evidence>
<reference evidence="9 10" key="1">
    <citation type="submission" date="2020-08" db="EMBL/GenBank/DDBJ databases">
        <title>Genome sequencing of Purple Non-Sulfur Bacteria from various extreme environments.</title>
        <authorList>
            <person name="Mayer M."/>
        </authorList>
    </citation>
    <scope>NUCLEOTIDE SEQUENCE [LARGE SCALE GENOMIC DNA]</scope>
    <source>
        <strain evidence="9 10">JA135</strain>
    </source>
</reference>
<dbReference type="Gene3D" id="2.170.150.20">
    <property type="entry name" value="Peptide methionine sulfoxide reductase"/>
    <property type="match status" value="1"/>
</dbReference>
<dbReference type="GO" id="GO:0005737">
    <property type="term" value="C:cytoplasm"/>
    <property type="evidence" value="ECO:0007669"/>
    <property type="project" value="TreeGrafter"/>
</dbReference>
<gene>
    <name evidence="9" type="ORF">GGD88_002872</name>
</gene>
<evidence type="ECO:0000256" key="3">
    <source>
        <dbReference type="ARBA" id="ARBA00012499"/>
    </source>
</evidence>